<dbReference type="InterPro" id="IPR039930">
    <property type="entry name" value="RALGAPB"/>
</dbReference>
<dbReference type="Ensembl" id="ENSMZET00005020947.1">
    <property type="protein sequence ID" value="ENSMZEP00005020295.1"/>
    <property type="gene ID" value="ENSMZEG00005015212.1"/>
</dbReference>
<accession>A0A3P9CDB2</accession>
<reference evidence="1" key="2">
    <citation type="submission" date="2025-08" db="UniProtKB">
        <authorList>
            <consortium name="Ensembl"/>
        </authorList>
    </citation>
    <scope>IDENTIFICATION</scope>
</reference>
<keyword evidence="2" id="KW-1185">Reference proteome</keyword>
<evidence type="ECO:0000313" key="1">
    <source>
        <dbReference type="Ensembl" id="ENSMZEP00005020295.1"/>
    </source>
</evidence>
<protein>
    <submittedName>
        <fullName evidence="1">Uncharacterized protein</fullName>
    </submittedName>
</protein>
<evidence type="ECO:0000313" key="2">
    <source>
        <dbReference type="Proteomes" id="UP000265160"/>
    </source>
</evidence>
<dbReference type="SUPFAM" id="SSF111347">
    <property type="entry name" value="Rap/Ran-GAP"/>
    <property type="match status" value="1"/>
</dbReference>
<dbReference type="STRING" id="106582.ENSMZEP00005020295"/>
<sequence>MSVQSYPAMMPCNSPECNLMIVWVERFEDIGKTHSFSRFKTMKNLKMCKHTFVHQSVSISTIQLIFIHPLKTGLYRIHVSENTTSKFGLVVPLVSGSVVSKRSLGFLVREMMINWCHRRLLESDSTPPPHIRRKHMINDITLRYRSRHSEPAFYSSLFYEP</sequence>
<reference evidence="1 2" key="1">
    <citation type="journal article" date="2014" name="Nature">
        <title>The genomic substrate for adaptive radiation in African cichlid fish.</title>
        <authorList>
            <person name="Brawand D."/>
            <person name="Wagner C.E."/>
            <person name="Li Y.I."/>
            <person name="Malinsky M."/>
            <person name="Keller I."/>
            <person name="Fan S."/>
            <person name="Simakov O."/>
            <person name="Ng A.Y."/>
            <person name="Lim Z.W."/>
            <person name="Bezault E."/>
            <person name="Turner-Maier J."/>
            <person name="Johnson J."/>
            <person name="Alcazar R."/>
            <person name="Noh H.J."/>
            <person name="Russell P."/>
            <person name="Aken B."/>
            <person name="Alfoldi J."/>
            <person name="Amemiya C."/>
            <person name="Azzouzi N."/>
            <person name="Baroiller J.F."/>
            <person name="Barloy-Hubler F."/>
            <person name="Berlin A."/>
            <person name="Bloomquist R."/>
            <person name="Carleton K.L."/>
            <person name="Conte M.A."/>
            <person name="D'Cotta H."/>
            <person name="Eshel O."/>
            <person name="Gaffney L."/>
            <person name="Galibert F."/>
            <person name="Gante H.F."/>
            <person name="Gnerre S."/>
            <person name="Greuter L."/>
            <person name="Guyon R."/>
            <person name="Haddad N.S."/>
            <person name="Haerty W."/>
            <person name="Harris R.M."/>
            <person name="Hofmann H.A."/>
            <person name="Hourlier T."/>
            <person name="Hulata G."/>
            <person name="Jaffe D.B."/>
            <person name="Lara M."/>
            <person name="Lee A.P."/>
            <person name="MacCallum I."/>
            <person name="Mwaiko S."/>
            <person name="Nikaido M."/>
            <person name="Nishihara H."/>
            <person name="Ozouf-Costaz C."/>
            <person name="Penman D.J."/>
            <person name="Przybylski D."/>
            <person name="Rakotomanga M."/>
            <person name="Renn S.C.P."/>
            <person name="Ribeiro F.J."/>
            <person name="Ron M."/>
            <person name="Salzburger W."/>
            <person name="Sanchez-Pulido L."/>
            <person name="Santos M.E."/>
            <person name="Searle S."/>
            <person name="Sharpe T."/>
            <person name="Swofford R."/>
            <person name="Tan F.J."/>
            <person name="Williams L."/>
            <person name="Young S."/>
            <person name="Yin S."/>
            <person name="Okada N."/>
            <person name="Kocher T.D."/>
            <person name="Miska E.A."/>
            <person name="Lander E.S."/>
            <person name="Venkatesh B."/>
            <person name="Fernald R.D."/>
            <person name="Meyer A."/>
            <person name="Ponting C.P."/>
            <person name="Streelman J.T."/>
            <person name="Lindblad-Toh K."/>
            <person name="Seehausen O."/>
            <person name="Di Palma F."/>
        </authorList>
    </citation>
    <scope>NUCLEOTIDE SEQUENCE</scope>
</reference>
<dbReference type="GO" id="GO:0005096">
    <property type="term" value="F:GTPase activator activity"/>
    <property type="evidence" value="ECO:0007669"/>
    <property type="project" value="InterPro"/>
</dbReference>
<dbReference type="GeneTree" id="ENSGT00700000104550"/>
<dbReference type="Proteomes" id="UP000265160">
    <property type="component" value="LG6"/>
</dbReference>
<dbReference type="PANTHER" id="PTHR21344">
    <property type="entry name" value="RAL GTPASE-ACTIVATING PROTEIN SUBUNIT BETA"/>
    <property type="match status" value="1"/>
</dbReference>
<reference evidence="1" key="3">
    <citation type="submission" date="2025-09" db="UniProtKB">
        <authorList>
            <consortium name="Ensembl"/>
        </authorList>
    </citation>
    <scope>IDENTIFICATION</scope>
</reference>
<organism evidence="1 2">
    <name type="scientific">Maylandia zebra</name>
    <name type="common">zebra mbuna</name>
    <dbReference type="NCBI Taxonomy" id="106582"/>
    <lineage>
        <taxon>Eukaryota</taxon>
        <taxon>Metazoa</taxon>
        <taxon>Chordata</taxon>
        <taxon>Craniata</taxon>
        <taxon>Vertebrata</taxon>
        <taxon>Euteleostomi</taxon>
        <taxon>Actinopterygii</taxon>
        <taxon>Neopterygii</taxon>
        <taxon>Teleostei</taxon>
        <taxon>Neoteleostei</taxon>
        <taxon>Acanthomorphata</taxon>
        <taxon>Ovalentaria</taxon>
        <taxon>Cichlomorphae</taxon>
        <taxon>Cichliformes</taxon>
        <taxon>Cichlidae</taxon>
        <taxon>African cichlids</taxon>
        <taxon>Pseudocrenilabrinae</taxon>
        <taxon>Haplochromini</taxon>
        <taxon>Maylandia</taxon>
        <taxon>Maylandia zebra complex</taxon>
    </lineage>
</organism>
<dbReference type="AlphaFoldDB" id="A0A3P9CDB2"/>
<dbReference type="InterPro" id="IPR035974">
    <property type="entry name" value="Rap/Ran-GAP_sf"/>
</dbReference>
<name>A0A3P9CDB2_9CICH</name>
<dbReference type="GO" id="GO:0051056">
    <property type="term" value="P:regulation of small GTPase mediated signal transduction"/>
    <property type="evidence" value="ECO:0007669"/>
    <property type="project" value="InterPro"/>
</dbReference>
<dbReference type="PANTHER" id="PTHR21344:SF1">
    <property type="entry name" value="RAL GTPASE-ACTIVATING PROTEIN SUBUNIT BETA"/>
    <property type="match status" value="1"/>
</dbReference>
<proteinExistence type="predicted"/>